<dbReference type="GO" id="GO:0006508">
    <property type="term" value="P:proteolysis"/>
    <property type="evidence" value="ECO:0007669"/>
    <property type="project" value="InterPro"/>
</dbReference>
<keyword evidence="2" id="KW-0645">Protease</keyword>
<keyword evidence="2" id="KW-0121">Carboxypeptidase</keyword>
<dbReference type="Gene3D" id="3.30.1380.10">
    <property type="match status" value="1"/>
</dbReference>
<dbReference type="RefSeq" id="WP_035012830.1">
    <property type="nucleotide sequence ID" value="NZ_ARZY01000001.1"/>
</dbReference>
<dbReference type="InterPro" id="IPR052179">
    <property type="entry name" value="DD-CPase-like"/>
</dbReference>
<dbReference type="OrthoDB" id="9792074at2"/>
<dbReference type="PATRIC" id="fig|1328313.3.peg.330"/>
<keyword evidence="2" id="KW-0378">Hydrolase</keyword>
<organism evidence="2 3">
    <name type="scientific">Catenovulum agarivorans DS-2</name>
    <dbReference type="NCBI Taxonomy" id="1328313"/>
    <lineage>
        <taxon>Bacteria</taxon>
        <taxon>Pseudomonadati</taxon>
        <taxon>Pseudomonadota</taxon>
        <taxon>Gammaproteobacteria</taxon>
        <taxon>Alteromonadales</taxon>
        <taxon>Alteromonadaceae</taxon>
        <taxon>Catenovulum</taxon>
    </lineage>
</organism>
<gene>
    <name evidence="2" type="ORF">DS2_01585</name>
</gene>
<reference evidence="2 3" key="1">
    <citation type="journal article" date="2014" name="Genome Announc.">
        <title>Draft Genome Sequence of the Agar-Degrading Bacterium Catenovulum sp. Strain DS-2, Isolated from Intestines of Haliotis diversicolor.</title>
        <authorList>
            <person name="Shan D."/>
            <person name="Li X."/>
            <person name="Gu Z."/>
            <person name="Wei G."/>
            <person name="Gao Z."/>
            <person name="Shao Z."/>
        </authorList>
    </citation>
    <scope>NUCLEOTIDE SEQUENCE [LARGE SCALE GENOMIC DNA]</scope>
    <source>
        <strain evidence="2 3">DS-2</strain>
    </source>
</reference>
<dbReference type="eggNOG" id="COG1876">
    <property type="taxonomic scope" value="Bacteria"/>
</dbReference>
<evidence type="ECO:0000259" key="1">
    <source>
        <dbReference type="Pfam" id="PF02557"/>
    </source>
</evidence>
<dbReference type="Proteomes" id="UP000019276">
    <property type="component" value="Unassembled WGS sequence"/>
</dbReference>
<feature type="domain" description="D-alanyl-D-alanine carboxypeptidase-like core" evidence="1">
    <location>
        <begin position="25"/>
        <end position="182"/>
    </location>
</feature>
<dbReference type="GO" id="GO:0004180">
    <property type="term" value="F:carboxypeptidase activity"/>
    <property type="evidence" value="ECO:0007669"/>
    <property type="project" value="UniProtKB-KW"/>
</dbReference>
<sequence>MTSWNFSQSQLMGLDTGHLIELYPNHYVHKQAAKAVIELQSVAKSAGIDLRLASSFRSFQRQSIIWNEKASGGRVVYNRSAQPLELSTYSALDAIHAICIYSAIPGLSRHHWGCDFDVYDANQFDANNRPQLLASEYAENGPNFKLYTWLIEQSKNFGFTHVYKENKTVGVAAEPWHISYIPVARQAQNSFRMQDCQNILSEHCLAFKQTLLDNLPSLYQTYVEAYYV</sequence>
<dbReference type="STRING" id="1328313.DS2_01585"/>
<dbReference type="InterPro" id="IPR009045">
    <property type="entry name" value="Zn_M74/Hedgehog-like"/>
</dbReference>
<dbReference type="SUPFAM" id="SSF55166">
    <property type="entry name" value="Hedgehog/DD-peptidase"/>
    <property type="match status" value="1"/>
</dbReference>
<dbReference type="EMBL" id="ARZY01000001">
    <property type="protein sequence ID" value="EWH12372.1"/>
    <property type="molecule type" value="Genomic_DNA"/>
</dbReference>
<name>W7QTL8_9ALTE</name>
<dbReference type="AlphaFoldDB" id="W7QTL8"/>
<dbReference type="InterPro" id="IPR003709">
    <property type="entry name" value="VanY-like_core_dom"/>
</dbReference>
<dbReference type="PANTHER" id="PTHR34385">
    <property type="entry name" value="D-ALANYL-D-ALANINE CARBOXYPEPTIDASE"/>
    <property type="match status" value="1"/>
</dbReference>
<keyword evidence="3" id="KW-1185">Reference proteome</keyword>
<dbReference type="PANTHER" id="PTHR34385:SF1">
    <property type="entry name" value="PEPTIDOGLYCAN L-ALANYL-D-GLUTAMATE ENDOPEPTIDASE CWLK"/>
    <property type="match status" value="1"/>
</dbReference>
<proteinExistence type="predicted"/>
<evidence type="ECO:0000313" key="2">
    <source>
        <dbReference type="EMBL" id="EWH12372.1"/>
    </source>
</evidence>
<protein>
    <submittedName>
        <fullName evidence="2">Peptidase M15B and M15C, D,D-carboxypeptidase VanY/endolysin</fullName>
    </submittedName>
</protein>
<comment type="caution">
    <text evidence="2">The sequence shown here is derived from an EMBL/GenBank/DDBJ whole genome shotgun (WGS) entry which is preliminary data.</text>
</comment>
<evidence type="ECO:0000313" key="3">
    <source>
        <dbReference type="Proteomes" id="UP000019276"/>
    </source>
</evidence>
<dbReference type="Pfam" id="PF02557">
    <property type="entry name" value="VanY"/>
    <property type="match status" value="1"/>
</dbReference>
<dbReference type="CDD" id="cd14847">
    <property type="entry name" value="DD-carboxypeptidase_like"/>
    <property type="match status" value="1"/>
</dbReference>
<accession>W7QTL8</accession>